<dbReference type="InterPro" id="IPR050130">
    <property type="entry name" value="ClpA_ClpB"/>
</dbReference>
<dbReference type="PRINTS" id="PR00300">
    <property type="entry name" value="CLPPROTEASEA"/>
</dbReference>
<dbReference type="CDD" id="cd00009">
    <property type="entry name" value="AAA"/>
    <property type="match status" value="1"/>
</dbReference>
<dbReference type="NCBIfam" id="TIGR03346">
    <property type="entry name" value="chaperone_ClpB"/>
    <property type="match status" value="1"/>
</dbReference>
<organism evidence="13 14">
    <name type="scientific">Calidithermus roseus</name>
    <dbReference type="NCBI Taxonomy" id="1644118"/>
    <lineage>
        <taxon>Bacteria</taxon>
        <taxon>Thermotogati</taxon>
        <taxon>Deinococcota</taxon>
        <taxon>Deinococci</taxon>
        <taxon>Thermales</taxon>
        <taxon>Thermaceae</taxon>
        <taxon>Calidithermus</taxon>
    </lineage>
</organism>
<dbReference type="InterPro" id="IPR017730">
    <property type="entry name" value="Chaperonin_ClpB"/>
</dbReference>
<keyword evidence="11" id="KW-0346">Stress response</keyword>
<dbReference type="AlphaFoldDB" id="A0A399EWX5"/>
<dbReference type="OrthoDB" id="9803641at2"/>
<dbReference type="SUPFAM" id="SSF81923">
    <property type="entry name" value="Double Clp-N motif"/>
    <property type="match status" value="1"/>
</dbReference>
<accession>A0A399EWX5</accession>
<dbReference type="InterPro" id="IPR036628">
    <property type="entry name" value="Clp_N_dom_sf"/>
</dbReference>
<evidence type="ECO:0000256" key="8">
    <source>
        <dbReference type="ARBA" id="ARBA00026057"/>
    </source>
</evidence>
<dbReference type="Gene3D" id="1.10.8.60">
    <property type="match status" value="1"/>
</dbReference>
<dbReference type="PROSITE" id="PS00871">
    <property type="entry name" value="CLPAB_2"/>
    <property type="match status" value="1"/>
</dbReference>
<evidence type="ECO:0000256" key="1">
    <source>
        <dbReference type="ARBA" id="ARBA00008675"/>
    </source>
</evidence>
<dbReference type="SUPFAM" id="SSF52540">
    <property type="entry name" value="P-loop containing nucleoside triphosphate hydrolases"/>
    <property type="match status" value="2"/>
</dbReference>
<evidence type="ECO:0000256" key="9">
    <source>
        <dbReference type="PROSITE-ProRule" id="PRU01251"/>
    </source>
</evidence>
<evidence type="ECO:0000256" key="3">
    <source>
        <dbReference type="ARBA" id="ARBA00022737"/>
    </source>
</evidence>
<keyword evidence="7 10" id="KW-0143">Chaperone</keyword>
<feature type="coiled-coil region" evidence="11">
    <location>
        <begin position="403"/>
        <end position="517"/>
    </location>
</feature>
<sequence>MNLEKWTEQARQAVAQSQVLAREMSHSQIDVPHLAAVLLRDSAGLPARIVARAGLSPEAVYKAAQSELGRLPRISGAEAGQYLSGKLNGLFGRAEALAAELKDSYVAVDTLLLALAETGFAGLEAARVKAAMLEARGGRKVNSEHAEGTYNALEQYGIDLTKQAEEGKLDPVIGRDEEIRRTIQILLRRTKNNPVLIGDPGVGKTAIVEGLAQRIVKGDVPEGLKGKRIIGLQMGSLLAGAKYRGEFEERMKAVIQEAVQSAGEIILFIDELHTIVGAGKAEGAVDAGNMLKPALARGELHMIGATTLDEYREIEKDAALERRFQPVFVDEPSLEETVSILRGIKEKYEVHHGVRITDSALIAAAQLSHRYITDRRLPDKAIDLVDEAAARLRMALESSPEALDSLNRKKLQLEIEREALKKETDPESRIRLSDIEREIAELSEEITKQRAEWEAEREVMNRLRAAQQKLDEVRTQIEQAERAYDLNKAAELRYGELPRLEAEVQQLSQQMQSAKFARPEVSEEDIAEIVARWTGIPVSKLLEGEREKLLRLEDELHQRVVGQDEAILAVADAIRRARAGLSDPKRPIGSFLFLGPTGVGKTELAKTLAATLFDTEEAMVRIDMTEYMEKHSVSRLVGAPPGYVGYEEGGQLTEAIRRRPYAVILFDEVEKAHPDVFNILLQILDDGRLTDGQGHTVDFRNTVIILTSNLGSPLILEGIQSGLSYEGIRERVMGVLRQNFRPEFLNRLDEIVVFRPLSREQIAQIVEIQLKNLRARLVEKHISLDLSSEALDFLAERGYDPVFGARPLKRVIQRELETPLSRKILSGEVGEGANLWVDVGPLGLTFELKKAVQA</sequence>
<dbReference type="GO" id="GO:0005737">
    <property type="term" value="C:cytoplasm"/>
    <property type="evidence" value="ECO:0007669"/>
    <property type="project" value="UniProtKB-SubCell"/>
</dbReference>
<dbReference type="SMART" id="SM00382">
    <property type="entry name" value="AAA"/>
    <property type="match status" value="2"/>
</dbReference>
<dbReference type="InterPro" id="IPR018368">
    <property type="entry name" value="ClpA/B_CS1"/>
</dbReference>
<dbReference type="FunFam" id="1.10.8.60:FF:000017">
    <property type="entry name" value="ATP-dependent chaperone ClpB"/>
    <property type="match status" value="1"/>
</dbReference>
<dbReference type="InterPro" id="IPR003959">
    <property type="entry name" value="ATPase_AAA_core"/>
</dbReference>
<dbReference type="GO" id="GO:0042026">
    <property type="term" value="P:protein refolding"/>
    <property type="evidence" value="ECO:0007669"/>
    <property type="project" value="UniProtKB-UniRule"/>
</dbReference>
<comment type="subunit">
    <text evidence="11">Homohexamer; The oligomerization is ATP-dependent.</text>
</comment>
<evidence type="ECO:0000256" key="11">
    <source>
        <dbReference type="RuleBase" id="RU362034"/>
    </source>
</evidence>
<dbReference type="PROSITE" id="PS51903">
    <property type="entry name" value="CLP_R"/>
    <property type="match status" value="1"/>
</dbReference>
<dbReference type="SMART" id="SM01086">
    <property type="entry name" value="ClpB_D2-small"/>
    <property type="match status" value="1"/>
</dbReference>
<evidence type="ECO:0000256" key="5">
    <source>
        <dbReference type="ARBA" id="ARBA00022840"/>
    </source>
</evidence>
<dbReference type="PANTHER" id="PTHR11638">
    <property type="entry name" value="ATP-DEPENDENT CLP PROTEASE"/>
    <property type="match status" value="1"/>
</dbReference>
<protein>
    <recommendedName>
        <fullName evidence="11">Chaperone protein ClpB</fullName>
    </recommendedName>
</protein>
<comment type="subunit">
    <text evidence="8">Homohexamer. The oligomerization is ATP-dependent.</text>
</comment>
<keyword evidence="2 11" id="KW-0963">Cytoplasm</keyword>
<dbReference type="FunFam" id="3.40.50.300:FF:000120">
    <property type="entry name" value="ATP-dependent chaperone ClpB"/>
    <property type="match status" value="1"/>
</dbReference>
<dbReference type="GO" id="GO:0005524">
    <property type="term" value="F:ATP binding"/>
    <property type="evidence" value="ECO:0007669"/>
    <property type="project" value="UniProtKB-UniRule"/>
</dbReference>
<keyword evidence="5 10" id="KW-0067">ATP-binding</keyword>
<dbReference type="Proteomes" id="UP000265341">
    <property type="component" value="Unassembled WGS sequence"/>
</dbReference>
<evidence type="ECO:0000256" key="4">
    <source>
        <dbReference type="ARBA" id="ARBA00022741"/>
    </source>
</evidence>
<gene>
    <name evidence="11 13" type="primary">clpB</name>
    <name evidence="13" type="ORF">Mrose_00492</name>
</gene>
<evidence type="ECO:0000256" key="6">
    <source>
        <dbReference type="ARBA" id="ARBA00023054"/>
    </source>
</evidence>
<dbReference type="InterPro" id="IPR004176">
    <property type="entry name" value="Clp_R_N"/>
</dbReference>
<keyword evidence="14" id="KW-1185">Reference proteome</keyword>
<evidence type="ECO:0000256" key="2">
    <source>
        <dbReference type="ARBA" id="ARBA00022490"/>
    </source>
</evidence>
<dbReference type="Pfam" id="PF02861">
    <property type="entry name" value="Clp_N"/>
    <property type="match status" value="1"/>
</dbReference>
<dbReference type="FunFam" id="3.40.50.300:FF:000010">
    <property type="entry name" value="Chaperone clpB 1, putative"/>
    <property type="match status" value="1"/>
</dbReference>
<dbReference type="RefSeq" id="WP_119275848.1">
    <property type="nucleotide sequence ID" value="NZ_QWLA01000005.1"/>
</dbReference>
<dbReference type="Gene3D" id="1.10.1780.10">
    <property type="entry name" value="Clp, N-terminal domain"/>
    <property type="match status" value="1"/>
</dbReference>
<dbReference type="Pfam" id="PF00004">
    <property type="entry name" value="AAA"/>
    <property type="match status" value="1"/>
</dbReference>
<keyword evidence="4 10" id="KW-0547">Nucleotide-binding</keyword>
<feature type="domain" description="Clp R" evidence="12">
    <location>
        <begin position="3"/>
        <end position="147"/>
    </location>
</feature>
<dbReference type="InterPro" id="IPR001270">
    <property type="entry name" value="ClpA/B"/>
</dbReference>
<dbReference type="GO" id="GO:0016887">
    <property type="term" value="F:ATP hydrolysis activity"/>
    <property type="evidence" value="ECO:0007669"/>
    <property type="project" value="InterPro"/>
</dbReference>
<dbReference type="EMBL" id="QWLA01000005">
    <property type="protein sequence ID" value="RIH89107.1"/>
    <property type="molecule type" value="Genomic_DNA"/>
</dbReference>
<comment type="similarity">
    <text evidence="1 10">Belongs to the ClpA/ClpB family.</text>
</comment>
<name>A0A399EWX5_9DEIN</name>
<comment type="function">
    <text evidence="11">Part of a stress-induced multi-chaperone system, it is involved in the recovery of the cell from heat-induced damage, in cooperation with DnaK, DnaJ and GrpE.</text>
</comment>
<evidence type="ECO:0000259" key="12">
    <source>
        <dbReference type="PROSITE" id="PS51903"/>
    </source>
</evidence>
<dbReference type="InterPro" id="IPR028299">
    <property type="entry name" value="ClpA/B_CS2"/>
</dbReference>
<dbReference type="GO" id="GO:0034605">
    <property type="term" value="P:cellular response to heat"/>
    <property type="evidence" value="ECO:0007669"/>
    <property type="project" value="TreeGrafter"/>
</dbReference>
<reference evidence="13 14" key="1">
    <citation type="submission" date="2018-08" db="EMBL/GenBank/DDBJ databases">
        <title>Meiothermus roseus NBRC 110900 genome sequencing project.</title>
        <authorList>
            <person name="Da Costa M.S."/>
            <person name="Albuquerque L."/>
            <person name="Raposo P."/>
            <person name="Froufe H.J.C."/>
            <person name="Barroso C.S."/>
            <person name="Egas C."/>
        </authorList>
    </citation>
    <scope>NUCLEOTIDE SEQUENCE [LARGE SCALE GENOMIC DNA]</scope>
    <source>
        <strain evidence="13 14">NBRC 110900</strain>
    </source>
</reference>
<dbReference type="Pfam" id="PF10431">
    <property type="entry name" value="ClpB_D2-small"/>
    <property type="match status" value="1"/>
</dbReference>
<evidence type="ECO:0000313" key="13">
    <source>
        <dbReference type="EMBL" id="RIH89107.1"/>
    </source>
</evidence>
<evidence type="ECO:0000256" key="7">
    <source>
        <dbReference type="ARBA" id="ARBA00023186"/>
    </source>
</evidence>
<keyword evidence="6 11" id="KW-0175">Coiled coil</keyword>
<dbReference type="InterPro" id="IPR027417">
    <property type="entry name" value="P-loop_NTPase"/>
</dbReference>
<dbReference type="Pfam" id="PF07724">
    <property type="entry name" value="AAA_2"/>
    <property type="match status" value="1"/>
</dbReference>
<dbReference type="CDD" id="cd19499">
    <property type="entry name" value="RecA-like_ClpB_Hsp104-like"/>
    <property type="match status" value="1"/>
</dbReference>
<dbReference type="InterPro" id="IPR041546">
    <property type="entry name" value="ClpA/ClpB_AAA_lid"/>
</dbReference>
<dbReference type="InterPro" id="IPR003593">
    <property type="entry name" value="AAA+_ATPase"/>
</dbReference>
<comment type="caution">
    <text evidence="13">The sequence shown here is derived from an EMBL/GenBank/DDBJ whole genome shotgun (WGS) entry which is preliminary data.</text>
</comment>
<dbReference type="FunFam" id="3.40.50.300:FF:000025">
    <property type="entry name" value="ATP-dependent Clp protease subunit"/>
    <property type="match status" value="1"/>
</dbReference>
<dbReference type="PROSITE" id="PS00870">
    <property type="entry name" value="CLPAB_1"/>
    <property type="match status" value="1"/>
</dbReference>
<keyword evidence="3 9" id="KW-0677">Repeat</keyword>
<dbReference type="PANTHER" id="PTHR11638:SF18">
    <property type="entry name" value="HEAT SHOCK PROTEIN 104"/>
    <property type="match status" value="1"/>
</dbReference>
<comment type="subcellular location">
    <subcellularLocation>
        <location evidence="11">Cytoplasm</location>
    </subcellularLocation>
</comment>
<proteinExistence type="inferred from homology"/>
<evidence type="ECO:0000256" key="10">
    <source>
        <dbReference type="RuleBase" id="RU004432"/>
    </source>
</evidence>
<dbReference type="Pfam" id="PF17871">
    <property type="entry name" value="AAA_lid_9"/>
    <property type="match status" value="1"/>
</dbReference>
<dbReference type="Gene3D" id="3.40.50.300">
    <property type="entry name" value="P-loop containing nucleotide triphosphate hydrolases"/>
    <property type="match status" value="3"/>
</dbReference>
<evidence type="ECO:0000313" key="14">
    <source>
        <dbReference type="Proteomes" id="UP000265341"/>
    </source>
</evidence>
<dbReference type="InterPro" id="IPR019489">
    <property type="entry name" value="Clp_ATPase_C"/>
</dbReference>